<evidence type="ECO:0000256" key="1">
    <source>
        <dbReference type="SAM" id="MobiDB-lite"/>
    </source>
</evidence>
<proteinExistence type="predicted"/>
<evidence type="ECO:0000313" key="2">
    <source>
        <dbReference type="EMBL" id="MCI87884.1"/>
    </source>
</evidence>
<reference evidence="2 3" key="1">
    <citation type="journal article" date="2018" name="Front. Plant Sci.">
        <title>Red Clover (Trifolium pratense) and Zigzag Clover (T. medium) - A Picture of Genomic Similarities and Differences.</title>
        <authorList>
            <person name="Dluhosova J."/>
            <person name="Istvanek J."/>
            <person name="Nedelnik J."/>
            <person name="Repkova J."/>
        </authorList>
    </citation>
    <scope>NUCLEOTIDE SEQUENCE [LARGE SCALE GENOMIC DNA]</scope>
    <source>
        <strain evidence="3">cv. 10/8</strain>
        <tissue evidence="2">Leaf</tissue>
    </source>
</reference>
<dbReference type="Proteomes" id="UP000265520">
    <property type="component" value="Unassembled WGS sequence"/>
</dbReference>
<accession>A0A392VHK7</accession>
<dbReference type="EMBL" id="LXQA011177939">
    <property type="protein sequence ID" value="MCI87884.1"/>
    <property type="molecule type" value="Genomic_DNA"/>
</dbReference>
<keyword evidence="3" id="KW-1185">Reference proteome</keyword>
<evidence type="ECO:0000313" key="3">
    <source>
        <dbReference type="Proteomes" id="UP000265520"/>
    </source>
</evidence>
<name>A0A392VHK7_9FABA</name>
<sequence>SSDKLKKKTCNYGAKKLSNPVKDTSDDGDLSTNSQSKGDSRVDMTTRNVCSN</sequence>
<comment type="caution">
    <text evidence="2">The sequence shown here is derived from an EMBL/GenBank/DDBJ whole genome shotgun (WGS) entry which is preliminary data.</text>
</comment>
<organism evidence="2 3">
    <name type="scientific">Trifolium medium</name>
    <dbReference type="NCBI Taxonomy" id="97028"/>
    <lineage>
        <taxon>Eukaryota</taxon>
        <taxon>Viridiplantae</taxon>
        <taxon>Streptophyta</taxon>
        <taxon>Embryophyta</taxon>
        <taxon>Tracheophyta</taxon>
        <taxon>Spermatophyta</taxon>
        <taxon>Magnoliopsida</taxon>
        <taxon>eudicotyledons</taxon>
        <taxon>Gunneridae</taxon>
        <taxon>Pentapetalae</taxon>
        <taxon>rosids</taxon>
        <taxon>fabids</taxon>
        <taxon>Fabales</taxon>
        <taxon>Fabaceae</taxon>
        <taxon>Papilionoideae</taxon>
        <taxon>50 kb inversion clade</taxon>
        <taxon>NPAAA clade</taxon>
        <taxon>Hologalegina</taxon>
        <taxon>IRL clade</taxon>
        <taxon>Trifolieae</taxon>
        <taxon>Trifolium</taxon>
    </lineage>
</organism>
<feature type="region of interest" description="Disordered" evidence="1">
    <location>
        <begin position="1"/>
        <end position="52"/>
    </location>
</feature>
<protein>
    <submittedName>
        <fullName evidence="2">Uncharacterized protein</fullName>
    </submittedName>
</protein>
<dbReference type="AlphaFoldDB" id="A0A392VHK7"/>
<feature type="non-terminal residue" evidence="2">
    <location>
        <position position="1"/>
    </location>
</feature>